<feature type="region of interest" description="Disordered" evidence="7">
    <location>
        <begin position="61"/>
        <end position="115"/>
    </location>
</feature>
<feature type="compositionally biased region" description="Basic and acidic residues" evidence="7">
    <location>
        <begin position="1332"/>
        <end position="1344"/>
    </location>
</feature>
<feature type="transmembrane region" description="Helical" evidence="8">
    <location>
        <begin position="646"/>
        <end position="667"/>
    </location>
</feature>
<feature type="transmembrane region" description="Helical" evidence="8">
    <location>
        <begin position="1125"/>
        <end position="1147"/>
    </location>
</feature>
<sequence>MYRSKWHQRMGNIYQGGISGKLNGPMSFPNEGPRYLSTRMNGRGYWNSGEDRIVRDFERNYTDEQAPSSFGRRLRGGGGGGVGGGGGGGGGRGGGGGGTEWDGRDRGENNWGSWRSGLFGQQAVQDGYVNSAFQPHPETLDELPEADYGSDSDFSEDYPVSSSHPTPEATLHPTNKSKKPESQSKTAKERTEIPGSSDQQSNPKKQTTKVWDVFVTKAGGLFQSHSDGHSAESAAVFLKILISIFFFVFVLCSAVASKTSLLLTTYYLRPRVNGWQNHAYRADLFYTRQPGLRLIKATPDIDVKWIWAAILIVVAPYLFTFCSSLWKVIFKTTGKLSCGALFVSFLQHSAHSFSLCSIVFYILPRHDPILSSVLMTSVVSIPSLLRIFAPRNLGNDEIIDDNSTNKGQWKVIAKRIFDVLASLVQLAVVALWAYKEYSLTHDVTMVTLVVVSLLIVSIDNWENYVTSTRNLNPQTQKTFLSRLRKKLRKRRTRVTLLMSLWKIIFTVVYAAVFFAGRSEGCLRVFFFLDDRASGCSLLHQESHLADNKPTLDAAGCSSALPFFVAALNIVCSVICYKVGKSACKVLLQSPCFALPLSLVTPVTFGLLCLSYTRSGDIEAFFGCAASWAYNVHNVSLATHLDNLFEYHWVALGVASYFTFLYVTGHVWRSRAERMARTEKLFVNPLYCGILVEQSIMGNRRRDDYEPRDQKSTATWEQEQGDDVGDLDLATARTKLRRDTTPVIYICATMWHETENEMVQMLKSIFRLDSDQSARRNAQLFFNIRDPDYYEFEAHIFFDDAFEAHSDGSENDFSVNSYVKLLVSVIDTAASAVHDTIVRIPPPTRISTPYGGRLQWRLPGGNTIVAHLKDKAFIRHRKRWSQVMYMYYFLGYQLMSEKIKLAAKRVRADHTFILALDGDVDFQPEAVKILVDRMRKNPGLGAACGRIHPIGSGPMVWYQKFEYAIGHWLQKATEHMLGCVLCSPGCFSLFRGSALMDDNVMKTYTTPPTEPRHYVQYDQGEDRWLCTLLLQQGYRVEYCAASDSFTYAPEGFQEFFNQRRRWTPSTIANILDLLQDWRSTTKNNQDITILYIFYQLFLFVSSIITPGTIFLLILSAISSAYPDIPLYSSLLINLLPVALFVVLCFKTSSETQLAYAGVVSIVYTMLMMLVLVGLIRQAAMYGFCSVSTIFLVVVISIFVTTALLHPMELTCLFHGFLYFLCIPSMSMMLMIYSLANLHVVSWGTREAKPAAGAAQAQAQSTEAKKHSGVLGELLSKLTDSTNTTSDYTFSFGNLFRCLCCPREDVKTEDLRFKAILERLDHLDTRMSTWEPGQKQEEGNPRKSDESQTSTEIVEVTKETTALSASTQKKPEQKNPMSWIEDTALGKGALERIDEEETDFWHQLIKQYLYPMEKDENHQRQVSEGLLELRNKVCLAFLATNSLFVILVYTLQSISASTTNLSIRIPCDVEAFEGEKIEPVSVTFTLVFGILLGMQFLAMLFHRYSTLLHIVAITEIKVKKFAKFMRFRQEEDAGSPTVEETINLVRQMQKLQSTDETSSLAPVIPEEDYDLGSDDDETGNELDDSFQKAGRRRRSSQVLWGRLDARARAPKTPQTLSRNFMRRYRTLAHQMRNESVSEASPDQVQAEMKQKFKGLKKKNLSTIVKMSRNNQAKDHIIKRSEEVRAKWKKGLQKITGTTFLNIVLEATKKKKAQELASAIEETAGSHRSVSGSVRNSYAGGNRGASVGGSMKSSTSYNNKNNKSNGGSASSRRNMDTNDTNNGADKELSFIERLRNLYQDDPNRARDKATNSVRFVSEDPNDMESGRLDRGENLPFESSQYLGHDANDVGDTSAESPVFSFNPPSVIVTKHDQY</sequence>
<evidence type="ECO:0000256" key="4">
    <source>
        <dbReference type="ARBA" id="ARBA00022692"/>
    </source>
</evidence>
<keyword evidence="3" id="KW-0808">Transferase</keyword>
<feature type="transmembrane region" description="Helical" evidence="8">
    <location>
        <begin position="494"/>
        <end position="516"/>
    </location>
</feature>
<feature type="region of interest" description="Disordered" evidence="7">
    <location>
        <begin position="132"/>
        <end position="206"/>
    </location>
</feature>
<feature type="compositionally biased region" description="Polar residues" evidence="7">
    <location>
        <begin position="194"/>
        <end position="206"/>
    </location>
</feature>
<feature type="transmembrane region" description="Helical" evidence="8">
    <location>
        <begin position="591"/>
        <end position="612"/>
    </location>
</feature>
<feature type="transmembrane region" description="Helical" evidence="8">
    <location>
        <begin position="440"/>
        <end position="461"/>
    </location>
</feature>
<evidence type="ECO:0000256" key="8">
    <source>
        <dbReference type="SAM" id="Phobius"/>
    </source>
</evidence>
<dbReference type="PANTHER" id="PTHR22914">
    <property type="entry name" value="CHITIN SYNTHASE"/>
    <property type="match status" value="1"/>
</dbReference>
<accession>A0ABM1A6M9</accession>
<feature type="compositionally biased region" description="Acidic residues" evidence="7">
    <location>
        <begin position="1563"/>
        <end position="1582"/>
    </location>
</feature>
<gene>
    <name evidence="10" type="primary">LOC101859375</name>
</gene>
<feature type="region of interest" description="Disordered" evidence="7">
    <location>
        <begin position="1718"/>
        <end position="1784"/>
    </location>
</feature>
<evidence type="ECO:0000256" key="5">
    <source>
        <dbReference type="ARBA" id="ARBA00022989"/>
    </source>
</evidence>
<dbReference type="Proteomes" id="UP000694888">
    <property type="component" value="Unplaced"/>
</dbReference>
<dbReference type="PANTHER" id="PTHR22914:SF42">
    <property type="entry name" value="CHITIN SYNTHASE"/>
    <property type="match status" value="1"/>
</dbReference>
<feature type="compositionally biased region" description="Acidic residues" evidence="7">
    <location>
        <begin position="140"/>
        <end position="156"/>
    </location>
</feature>
<name>A0ABM1A6M9_APLCA</name>
<feature type="region of interest" description="Disordered" evidence="7">
    <location>
        <begin position="1551"/>
        <end position="1586"/>
    </location>
</feature>
<feature type="region of interest" description="Disordered" evidence="7">
    <location>
        <begin position="1796"/>
        <end position="1831"/>
    </location>
</feature>
<dbReference type="Gene3D" id="3.90.550.10">
    <property type="entry name" value="Spore Coat Polysaccharide Biosynthesis Protein SpsA, Chain A"/>
    <property type="match status" value="1"/>
</dbReference>
<keyword evidence="4 8" id="KW-0812">Transmembrane</keyword>
<feature type="transmembrane region" description="Helical" evidence="8">
    <location>
        <begin position="338"/>
        <end position="363"/>
    </location>
</feature>
<dbReference type="InterPro" id="IPR029044">
    <property type="entry name" value="Nucleotide-diphossugar_trans"/>
</dbReference>
<protein>
    <recommendedName>
        <fullName evidence="2">chitin synthase</fullName>
        <ecNumber evidence="2">2.4.1.16</ecNumber>
    </recommendedName>
</protein>
<evidence type="ECO:0000313" key="9">
    <source>
        <dbReference type="Proteomes" id="UP000694888"/>
    </source>
</evidence>
<feature type="transmembrane region" description="Helical" evidence="8">
    <location>
        <begin position="559"/>
        <end position="579"/>
    </location>
</feature>
<evidence type="ECO:0000256" key="7">
    <source>
        <dbReference type="SAM" id="MobiDB-lite"/>
    </source>
</evidence>
<keyword evidence="5 8" id="KW-1133">Transmembrane helix</keyword>
<feature type="compositionally biased region" description="Polar residues" evidence="7">
    <location>
        <begin position="1357"/>
        <end position="1366"/>
    </location>
</feature>
<dbReference type="EC" id="2.4.1.16" evidence="2"/>
<dbReference type="InterPro" id="IPR004835">
    <property type="entry name" value="Chitin_synth"/>
</dbReference>
<dbReference type="RefSeq" id="XP_012941851.2">
    <property type="nucleotide sequence ID" value="XM_013086397.2"/>
</dbReference>
<dbReference type="SUPFAM" id="SSF53448">
    <property type="entry name" value="Nucleotide-diphospho-sugar transferases"/>
    <property type="match status" value="1"/>
</dbReference>
<feature type="region of interest" description="Disordered" evidence="7">
    <location>
        <begin position="1325"/>
        <end position="1351"/>
    </location>
</feature>
<evidence type="ECO:0000256" key="2">
    <source>
        <dbReference type="ARBA" id="ARBA00012543"/>
    </source>
</evidence>
<evidence type="ECO:0000256" key="1">
    <source>
        <dbReference type="ARBA" id="ARBA00004141"/>
    </source>
</evidence>
<evidence type="ECO:0000313" key="10">
    <source>
        <dbReference type="RefSeq" id="XP_012941851.2"/>
    </source>
</evidence>
<dbReference type="Pfam" id="PF03142">
    <property type="entry name" value="Chitin_synth_2"/>
    <property type="match status" value="1"/>
</dbReference>
<reference evidence="10" key="1">
    <citation type="submission" date="2025-08" db="UniProtKB">
        <authorList>
            <consortium name="RefSeq"/>
        </authorList>
    </citation>
    <scope>IDENTIFICATION</scope>
</reference>
<feature type="transmembrane region" description="Helical" evidence="8">
    <location>
        <begin position="236"/>
        <end position="256"/>
    </location>
</feature>
<feature type="transmembrane region" description="Helical" evidence="8">
    <location>
        <begin position="1153"/>
        <end position="1173"/>
    </location>
</feature>
<keyword evidence="9" id="KW-1185">Reference proteome</keyword>
<feature type="compositionally biased region" description="Low complexity" evidence="7">
    <location>
        <begin position="1747"/>
        <end position="1769"/>
    </location>
</feature>
<feature type="transmembrane region" description="Helical" evidence="8">
    <location>
        <begin position="1180"/>
        <end position="1203"/>
    </location>
</feature>
<keyword evidence="6 8" id="KW-0472">Membrane</keyword>
<feature type="compositionally biased region" description="Gly residues" evidence="7">
    <location>
        <begin position="76"/>
        <end position="100"/>
    </location>
</feature>
<feature type="region of interest" description="Disordered" evidence="7">
    <location>
        <begin position="1357"/>
        <end position="1376"/>
    </location>
</feature>
<organism evidence="9 10">
    <name type="scientific">Aplysia californica</name>
    <name type="common">California sea hare</name>
    <dbReference type="NCBI Taxonomy" id="6500"/>
    <lineage>
        <taxon>Eukaryota</taxon>
        <taxon>Metazoa</taxon>
        <taxon>Spiralia</taxon>
        <taxon>Lophotrochozoa</taxon>
        <taxon>Mollusca</taxon>
        <taxon>Gastropoda</taxon>
        <taxon>Heterobranchia</taxon>
        <taxon>Euthyneura</taxon>
        <taxon>Tectipleura</taxon>
        <taxon>Aplysiida</taxon>
        <taxon>Aplysioidea</taxon>
        <taxon>Aplysiidae</taxon>
        <taxon>Aplysia</taxon>
    </lineage>
</organism>
<feature type="transmembrane region" description="Helical" evidence="8">
    <location>
        <begin position="1215"/>
        <end position="1234"/>
    </location>
</feature>
<dbReference type="GeneID" id="101859375"/>
<feature type="transmembrane region" description="Helical" evidence="8">
    <location>
        <begin position="416"/>
        <end position="434"/>
    </location>
</feature>
<feature type="transmembrane region" description="Helical" evidence="8">
    <location>
        <begin position="305"/>
        <end position="326"/>
    </location>
</feature>
<keyword evidence="3" id="KW-0328">Glycosyltransferase</keyword>
<feature type="compositionally biased region" description="Polar residues" evidence="7">
    <location>
        <begin position="1723"/>
        <end position="1733"/>
    </location>
</feature>
<dbReference type="CDD" id="cd04190">
    <property type="entry name" value="Chitin_synth_C"/>
    <property type="match status" value="1"/>
</dbReference>
<feature type="compositionally biased region" description="Basic and acidic residues" evidence="7">
    <location>
        <begin position="178"/>
        <end position="192"/>
    </location>
</feature>
<feature type="transmembrane region" description="Helical" evidence="8">
    <location>
        <begin position="1088"/>
        <end position="1113"/>
    </location>
</feature>
<comment type="subcellular location">
    <subcellularLocation>
        <location evidence="1">Membrane</location>
        <topology evidence="1">Multi-pass membrane protein</topology>
    </subcellularLocation>
</comment>
<evidence type="ECO:0000256" key="3">
    <source>
        <dbReference type="ARBA" id="ARBA00022676"/>
    </source>
</evidence>
<feature type="transmembrane region" description="Helical" evidence="8">
    <location>
        <begin position="1478"/>
        <end position="1499"/>
    </location>
</feature>
<feature type="transmembrane region" description="Helical" evidence="8">
    <location>
        <begin position="369"/>
        <end position="389"/>
    </location>
</feature>
<proteinExistence type="predicted"/>
<evidence type="ECO:0000256" key="6">
    <source>
        <dbReference type="ARBA" id="ARBA00023136"/>
    </source>
</evidence>